<accession>A0AAE3G2W7</accession>
<reference evidence="2" key="1">
    <citation type="submission" date="2022-03" db="EMBL/GenBank/DDBJ databases">
        <title>Genomic Encyclopedia of Type Strains, Phase III (KMG-III): the genomes of soil and plant-associated and newly described type strains.</title>
        <authorList>
            <person name="Whitman W."/>
        </authorList>
    </citation>
    <scope>NUCLEOTIDE SEQUENCE</scope>
    <source>
        <strain evidence="2">ANL 6-2</strain>
    </source>
</reference>
<dbReference type="SUPFAM" id="SSF47781">
    <property type="entry name" value="RuvA domain 2-like"/>
    <property type="match status" value="1"/>
</dbReference>
<dbReference type="Pfam" id="PF12836">
    <property type="entry name" value="HHH_3"/>
    <property type="match status" value="1"/>
</dbReference>
<dbReference type="InterPro" id="IPR051675">
    <property type="entry name" value="Endo/Exo/Phosphatase_dom_1"/>
</dbReference>
<organism evidence="2 3">
    <name type="scientific">Natronocella acetinitrilica</name>
    <dbReference type="NCBI Taxonomy" id="414046"/>
    <lineage>
        <taxon>Bacteria</taxon>
        <taxon>Pseudomonadati</taxon>
        <taxon>Pseudomonadota</taxon>
        <taxon>Gammaproteobacteria</taxon>
        <taxon>Chromatiales</taxon>
        <taxon>Ectothiorhodospiraceae</taxon>
        <taxon>Natronocella</taxon>
    </lineage>
</organism>
<dbReference type="NCBIfam" id="TIGR00426">
    <property type="entry name" value="competence protein ComEA helix-hairpin-helix repeat region"/>
    <property type="match status" value="1"/>
</dbReference>
<name>A0AAE3G2W7_9GAMM</name>
<dbReference type="EMBL" id="JALJXV010000004">
    <property type="protein sequence ID" value="MCP1674806.1"/>
    <property type="molecule type" value="Genomic_DNA"/>
</dbReference>
<dbReference type="GO" id="GO:0015627">
    <property type="term" value="C:type II protein secretion system complex"/>
    <property type="evidence" value="ECO:0007669"/>
    <property type="project" value="TreeGrafter"/>
</dbReference>
<evidence type="ECO:0000313" key="2">
    <source>
        <dbReference type="EMBL" id="MCP1674806.1"/>
    </source>
</evidence>
<dbReference type="PANTHER" id="PTHR21180:SF32">
    <property type="entry name" value="ENDONUCLEASE_EXONUCLEASE_PHOSPHATASE FAMILY DOMAIN-CONTAINING PROTEIN 1"/>
    <property type="match status" value="1"/>
</dbReference>
<dbReference type="PANTHER" id="PTHR21180">
    <property type="entry name" value="ENDONUCLEASE/EXONUCLEASE/PHOSPHATASE FAMILY DOMAIN-CONTAINING PROTEIN 1"/>
    <property type="match status" value="1"/>
</dbReference>
<keyword evidence="1" id="KW-0732">Signal</keyword>
<feature type="chain" id="PRO_5041970916" evidence="1">
    <location>
        <begin position="25"/>
        <end position="92"/>
    </location>
</feature>
<feature type="signal peptide" evidence="1">
    <location>
        <begin position="1"/>
        <end position="24"/>
    </location>
</feature>
<dbReference type="RefSeq" id="WP_366519086.1">
    <property type="nucleotide sequence ID" value="NZ_JALJXV010000004.1"/>
</dbReference>
<comment type="caution">
    <text evidence="2">The sequence shown here is derived from an EMBL/GenBank/DDBJ whole genome shotgun (WGS) entry which is preliminary data.</text>
</comment>
<dbReference type="Gene3D" id="1.10.150.320">
    <property type="entry name" value="Photosystem II 12 kDa extrinsic protein"/>
    <property type="match status" value="1"/>
</dbReference>
<dbReference type="GO" id="GO:0015628">
    <property type="term" value="P:protein secretion by the type II secretion system"/>
    <property type="evidence" value="ECO:0007669"/>
    <property type="project" value="TreeGrafter"/>
</dbReference>
<sequence>MQRMALRLFLAVCLFFPLANVGLADGPEPVNINTADAETLAQMLSGVGVARAEAIVEYRDANGDFATADDLTAVSGIGPATVDANRQLIIVE</sequence>
<proteinExistence type="predicted"/>
<gene>
    <name evidence="2" type="ORF">J2T57_001944</name>
</gene>
<evidence type="ECO:0000256" key="1">
    <source>
        <dbReference type="SAM" id="SignalP"/>
    </source>
</evidence>
<evidence type="ECO:0000313" key="3">
    <source>
        <dbReference type="Proteomes" id="UP001205843"/>
    </source>
</evidence>
<protein>
    <submittedName>
        <fullName evidence="2">Competence protein ComEA</fullName>
    </submittedName>
</protein>
<dbReference type="InterPro" id="IPR004509">
    <property type="entry name" value="Competence_ComEA_HhH"/>
</dbReference>
<dbReference type="AlphaFoldDB" id="A0AAE3G2W7"/>
<keyword evidence="3" id="KW-1185">Reference proteome</keyword>
<dbReference type="InterPro" id="IPR010994">
    <property type="entry name" value="RuvA_2-like"/>
</dbReference>
<dbReference type="Proteomes" id="UP001205843">
    <property type="component" value="Unassembled WGS sequence"/>
</dbReference>